<organism evidence="1 3">
    <name type="scientific">Legionella micdadei</name>
    <name type="common">Tatlockia micdadei</name>
    <dbReference type="NCBI Taxonomy" id="451"/>
    <lineage>
        <taxon>Bacteria</taxon>
        <taxon>Pseudomonadati</taxon>
        <taxon>Pseudomonadota</taxon>
        <taxon>Gammaproteobacteria</taxon>
        <taxon>Legionellales</taxon>
        <taxon>Legionellaceae</taxon>
        <taxon>Legionella</taxon>
    </lineage>
</organism>
<dbReference type="Proteomes" id="UP000032414">
    <property type="component" value="Chromosome I"/>
</dbReference>
<dbReference type="EMBL" id="LN614830">
    <property type="protein sequence ID" value="CEG60958.1"/>
    <property type="molecule type" value="Genomic_DNA"/>
</dbReference>
<reference evidence="3" key="1">
    <citation type="submission" date="2014-09" db="EMBL/GenBank/DDBJ databases">
        <authorList>
            <person name="Gomez-Valero L."/>
        </authorList>
    </citation>
    <scope>NUCLEOTIDE SEQUENCE [LARGE SCALE GENOMIC DNA]</scope>
    <source>
        <strain evidence="3">ATCC33218</strain>
    </source>
</reference>
<evidence type="ECO:0000313" key="3">
    <source>
        <dbReference type="Proteomes" id="UP000032414"/>
    </source>
</evidence>
<proteinExistence type="predicted"/>
<keyword evidence="4" id="KW-1185">Reference proteome</keyword>
<dbReference type="PATRIC" id="fig|451.8.peg.1968"/>
<dbReference type="Proteomes" id="UP000182998">
    <property type="component" value="Unassembled WGS sequence"/>
</dbReference>
<dbReference type="EMBL" id="FMVN01000014">
    <property type="protein sequence ID" value="SCY69519.1"/>
    <property type="molecule type" value="Genomic_DNA"/>
</dbReference>
<name>A0A098GEQ5_LEGMI</name>
<dbReference type="RefSeq" id="WP_045099284.1">
    <property type="nucleotide sequence ID" value="NZ_FMVN01000014.1"/>
</dbReference>
<dbReference type="AlphaFoldDB" id="A0A098GEQ5"/>
<evidence type="ECO:0000313" key="4">
    <source>
        <dbReference type="Proteomes" id="UP000182998"/>
    </source>
</evidence>
<reference evidence="2 4" key="3">
    <citation type="submission" date="2016-10" db="EMBL/GenBank/DDBJ databases">
        <authorList>
            <person name="Varghese N."/>
            <person name="Submissions S."/>
        </authorList>
    </citation>
    <scope>NUCLEOTIDE SEQUENCE [LARGE SCALE GENOMIC DNA]</scope>
    <source>
        <strain evidence="2 4">ATCC 33218</strain>
    </source>
</reference>
<protein>
    <submittedName>
        <fullName evidence="1">Uncharacterized protein</fullName>
    </submittedName>
</protein>
<accession>A0A098GEQ5</accession>
<gene>
    <name evidence="1" type="ORF">LMI_1662</name>
    <name evidence="2" type="ORF">SAMN02982997_02529</name>
</gene>
<sequence length="304" mass="30409">MTSVIQFPTPIPMTNGNYPNLKFAVFGDNLSTVTTAGYLNQSNINSATPLSDADIIMALYSYNQQTQSGSFGIFTVSIAASNGQITLSSWANPGEVTLPTTANYLAHFTNTTGTISSAAANVTNPGNISAGLSGTAGTLSSFPSAANKGSLVLAAVANTGNTTTTISNASMGQASVISIPDPAAATANFLLDHGTNTLAAGASIVANKVNGTEAANAVTADGMAGAITTSSLTTAGGASYAITWTNTFITASSSVQITLAGGTNTVKNITVECVPGAGTATLTIYNNTAATALDGTIIMSYLVM</sequence>
<evidence type="ECO:0000313" key="2">
    <source>
        <dbReference type="EMBL" id="SCY69519.1"/>
    </source>
</evidence>
<dbReference type="HOGENOM" id="CLU_915071_0_0_6"/>
<dbReference type="KEGG" id="tmc:LMI_1662"/>
<evidence type="ECO:0000313" key="1">
    <source>
        <dbReference type="EMBL" id="CEG60958.1"/>
    </source>
</evidence>
<reference evidence="1" key="2">
    <citation type="submission" date="2014-09" db="EMBL/GenBank/DDBJ databases">
        <authorList>
            <person name="GOMEZ-VALERO Laura"/>
        </authorList>
    </citation>
    <scope>NUCLEOTIDE SEQUENCE</scope>
    <source>
        <strain evidence="1">ATCC33218</strain>
    </source>
</reference>